<dbReference type="EMBL" id="CM026430">
    <property type="protein sequence ID" value="KAG0562385.1"/>
    <property type="molecule type" value="Genomic_DNA"/>
</dbReference>
<organism evidence="1 2">
    <name type="scientific">Ceratodon purpureus</name>
    <name type="common">Fire moss</name>
    <name type="synonym">Dicranum purpureum</name>
    <dbReference type="NCBI Taxonomy" id="3225"/>
    <lineage>
        <taxon>Eukaryota</taxon>
        <taxon>Viridiplantae</taxon>
        <taxon>Streptophyta</taxon>
        <taxon>Embryophyta</taxon>
        <taxon>Bryophyta</taxon>
        <taxon>Bryophytina</taxon>
        <taxon>Bryopsida</taxon>
        <taxon>Dicranidae</taxon>
        <taxon>Pseudoditrichales</taxon>
        <taxon>Ditrichaceae</taxon>
        <taxon>Ceratodon</taxon>
    </lineage>
</organism>
<gene>
    <name evidence="1" type="ORF">KC19_9G142000</name>
</gene>
<sequence>MWEMRNDTFLHDFPHELGRLLCDFTCADSNPSCHYSCTREISKFPTCPKWETAKVALCTVETRLGVGAIAATGAMLDVRAAAAAMVEDFIEEMEIQTAGELIWFGCAGLDSSSAPVDELMAVRATEPGSVGQ</sequence>
<evidence type="ECO:0000313" key="2">
    <source>
        <dbReference type="Proteomes" id="UP000822688"/>
    </source>
</evidence>
<proteinExistence type="predicted"/>
<dbReference type="Proteomes" id="UP000822688">
    <property type="component" value="Chromosome 9"/>
</dbReference>
<comment type="caution">
    <text evidence="1">The sequence shown here is derived from an EMBL/GenBank/DDBJ whole genome shotgun (WGS) entry which is preliminary data.</text>
</comment>
<dbReference type="AlphaFoldDB" id="A0A8T0GVE0"/>
<name>A0A8T0GVE0_CERPU</name>
<keyword evidence="2" id="KW-1185">Reference proteome</keyword>
<accession>A0A8T0GVE0</accession>
<evidence type="ECO:0000313" key="1">
    <source>
        <dbReference type="EMBL" id="KAG0562385.1"/>
    </source>
</evidence>
<protein>
    <submittedName>
        <fullName evidence="1">Uncharacterized protein</fullName>
    </submittedName>
</protein>
<reference evidence="1" key="1">
    <citation type="submission" date="2020-06" db="EMBL/GenBank/DDBJ databases">
        <title>WGS assembly of Ceratodon purpureus strain R40.</title>
        <authorList>
            <person name="Carey S.B."/>
            <person name="Jenkins J."/>
            <person name="Shu S."/>
            <person name="Lovell J.T."/>
            <person name="Sreedasyam A."/>
            <person name="Maumus F."/>
            <person name="Tiley G.P."/>
            <person name="Fernandez-Pozo N."/>
            <person name="Barry K."/>
            <person name="Chen C."/>
            <person name="Wang M."/>
            <person name="Lipzen A."/>
            <person name="Daum C."/>
            <person name="Saski C.A."/>
            <person name="Payton A.C."/>
            <person name="Mcbreen J.C."/>
            <person name="Conrad R.E."/>
            <person name="Kollar L.M."/>
            <person name="Olsson S."/>
            <person name="Huttunen S."/>
            <person name="Landis J.B."/>
            <person name="Wickett N.J."/>
            <person name="Johnson M.G."/>
            <person name="Rensing S.A."/>
            <person name="Grimwood J."/>
            <person name="Schmutz J."/>
            <person name="Mcdaniel S.F."/>
        </authorList>
    </citation>
    <scope>NUCLEOTIDE SEQUENCE</scope>
    <source>
        <strain evidence="1">R40</strain>
    </source>
</reference>